<protein>
    <recommendedName>
        <fullName evidence="4">Adhesin domain-containing protein</fullName>
    </recommendedName>
</protein>
<reference evidence="2 3" key="1">
    <citation type="submission" date="2019-07" db="EMBL/GenBank/DDBJ databases">
        <title>Whole genome shotgun sequence of Empedobacter brevis NBRC 14943.</title>
        <authorList>
            <person name="Hosoyama A."/>
            <person name="Uohara A."/>
            <person name="Ohji S."/>
            <person name="Ichikawa N."/>
        </authorList>
    </citation>
    <scope>NUCLEOTIDE SEQUENCE [LARGE SCALE GENOMIC DNA]</scope>
    <source>
        <strain evidence="2 3">NBRC 14943</strain>
    </source>
</reference>
<comment type="caution">
    <text evidence="2">The sequence shown here is derived from an EMBL/GenBank/DDBJ whole genome shotgun (WGS) entry which is preliminary data.</text>
</comment>
<gene>
    <name evidence="2" type="ORF">EB1_16940</name>
</gene>
<feature type="signal peptide" evidence="1">
    <location>
        <begin position="1"/>
        <end position="18"/>
    </location>
</feature>
<dbReference type="EMBL" id="BJXC01000010">
    <property type="protein sequence ID" value="GEM51904.1"/>
    <property type="molecule type" value="Genomic_DNA"/>
</dbReference>
<keyword evidence="3" id="KW-1185">Reference proteome</keyword>
<dbReference type="AlphaFoldDB" id="A0A511NGG7"/>
<dbReference type="STRING" id="1218108.GCA_000382425_03032"/>
<feature type="chain" id="PRO_5022170784" description="Adhesin domain-containing protein" evidence="1">
    <location>
        <begin position="19"/>
        <end position="240"/>
    </location>
</feature>
<dbReference type="OrthoDB" id="1115882at2"/>
<organism evidence="2 3">
    <name type="scientific">Empedobacter brevis NBRC 14943 = ATCC 43319</name>
    <dbReference type="NCBI Taxonomy" id="1218108"/>
    <lineage>
        <taxon>Bacteria</taxon>
        <taxon>Pseudomonadati</taxon>
        <taxon>Bacteroidota</taxon>
        <taxon>Flavobacteriia</taxon>
        <taxon>Flavobacteriales</taxon>
        <taxon>Weeksellaceae</taxon>
        <taxon>Empedobacter</taxon>
    </lineage>
</organism>
<dbReference type="RefSeq" id="WP_019976504.1">
    <property type="nucleotide sequence ID" value="NZ_BJXC01000010.1"/>
</dbReference>
<dbReference type="GeneID" id="84651094"/>
<evidence type="ECO:0000256" key="1">
    <source>
        <dbReference type="SAM" id="SignalP"/>
    </source>
</evidence>
<dbReference type="Proteomes" id="UP000321245">
    <property type="component" value="Unassembled WGS sequence"/>
</dbReference>
<proteinExistence type="predicted"/>
<evidence type="ECO:0000313" key="2">
    <source>
        <dbReference type="EMBL" id="GEM51904.1"/>
    </source>
</evidence>
<accession>A0A511NGG7</accession>
<keyword evidence="1" id="KW-0732">Signal</keyword>
<sequence length="240" mass="27295">MKTQLNIFLFLFSVALCAQNNYKKTFSIRDKENLILKFDYPQLVKITTWDQPTIEISGKVNISDGAQNASFVLTENSNESGKIIEGKIENYSDLPQRIIAINGDEKIAFKSKEELNLYTKKYNVNFQTIQYSASVDIVLEIKVPKHIKTQIEAKYGTVEINQFNGQIVAKSTYGSVDAKINEKEIGKINVENFYGKFYTNLTLPIETVKKDDFHTIITSSIGNGVLQEFSSKYGNVYLRK</sequence>
<name>A0A511NGG7_9FLAO</name>
<evidence type="ECO:0008006" key="4">
    <source>
        <dbReference type="Google" id="ProtNLM"/>
    </source>
</evidence>
<evidence type="ECO:0000313" key="3">
    <source>
        <dbReference type="Proteomes" id="UP000321245"/>
    </source>
</evidence>